<feature type="non-terminal residue" evidence="2">
    <location>
        <position position="1"/>
    </location>
</feature>
<name>A0A6J4VVA2_9BACT</name>
<feature type="region of interest" description="Disordered" evidence="1">
    <location>
        <begin position="1"/>
        <end position="24"/>
    </location>
</feature>
<evidence type="ECO:0008006" key="3">
    <source>
        <dbReference type="Google" id="ProtNLM"/>
    </source>
</evidence>
<organism evidence="2">
    <name type="scientific">uncultured Thermomicrobiales bacterium</name>
    <dbReference type="NCBI Taxonomy" id="1645740"/>
    <lineage>
        <taxon>Bacteria</taxon>
        <taxon>Pseudomonadati</taxon>
        <taxon>Thermomicrobiota</taxon>
        <taxon>Thermomicrobia</taxon>
        <taxon>Thermomicrobiales</taxon>
        <taxon>environmental samples</taxon>
    </lineage>
</organism>
<dbReference type="EMBL" id="CADCWN010000403">
    <property type="protein sequence ID" value="CAA9590475.1"/>
    <property type="molecule type" value="Genomic_DNA"/>
</dbReference>
<protein>
    <recommendedName>
        <fullName evidence="3">Mobile element protein</fullName>
    </recommendedName>
</protein>
<dbReference type="AlphaFoldDB" id="A0A6J4VVA2"/>
<feature type="region of interest" description="Disordered" evidence="1">
    <location>
        <begin position="93"/>
        <end position="115"/>
    </location>
</feature>
<accession>A0A6J4VVA2</accession>
<proteinExistence type="predicted"/>
<evidence type="ECO:0000256" key="1">
    <source>
        <dbReference type="SAM" id="MobiDB-lite"/>
    </source>
</evidence>
<sequence>ALARPRAPSRTGWRPAARPHPPALAATLPGVLHETGKRVQRRIERDHQHLQGRLRPRRGCKTLAGARILCRAHAFLRNRCGGFYDLPWRLGSAAAPPAPPVERSWDAPTTELLAR</sequence>
<reference evidence="2" key="1">
    <citation type="submission" date="2020-02" db="EMBL/GenBank/DDBJ databases">
        <authorList>
            <person name="Meier V. D."/>
        </authorList>
    </citation>
    <scope>NUCLEOTIDE SEQUENCE</scope>
    <source>
        <strain evidence="2">AVDCRST_MAG18</strain>
    </source>
</reference>
<gene>
    <name evidence="2" type="ORF">AVDCRST_MAG18-5039</name>
</gene>
<evidence type="ECO:0000313" key="2">
    <source>
        <dbReference type="EMBL" id="CAA9590475.1"/>
    </source>
</evidence>